<dbReference type="Pfam" id="PF00607">
    <property type="entry name" value="Gag_p24"/>
    <property type="match status" value="1"/>
</dbReference>
<evidence type="ECO:0000259" key="1">
    <source>
        <dbReference type="Pfam" id="PF19317"/>
    </source>
</evidence>
<dbReference type="InterPro" id="IPR045345">
    <property type="entry name" value="Gag_p24_C"/>
</dbReference>
<feature type="domain" description="Retroviral nucleocapsid Gag protein p24 C-terminal" evidence="1">
    <location>
        <begin position="355"/>
        <end position="409"/>
    </location>
</feature>
<sequence length="475" mass="51796">MDRQAAQDLFLSLLRRRNLKNVDVDKEVPGLIKYGFSYGFFTNPHTVQDLDEWRKFGTKLWELVLGDDKPARKWGKVWKSVHDELLLIQAEKRAAEEARAAHEQNRDYTFSQDPAAPNPPFFTTVQVPAPSAVGMGSFSGAAGTVTTDLWTSGQVSIHAIYCKGRGCQGSAQAASRSQSVPWEGLTTGDSDLLGAAQEMAGSAMAFPVIVTPNNQGGQTAQVTNLDWKMLAQLRATVGQYGVTSEPVRQMLEYMFSAQALLPVDIKGITKLIYTPHQRLLFEARWREEAAQSAHLPRAQQDPLHGLTEDELLGQGQYARIEQQAALGPEKLREAMAVAKRAIDKIKSTVGVPLYMGIKQGRDEPLGSFVDKVLDSLSKAGVPDDTHDALLKQCILQNGNSTTRQLISSVPGDWQVQQLLEKAALLPSGSQAFLVDALQTIGQGLQQQTKALQAHTASAHSQVMAALAPLQAFTAT</sequence>
<dbReference type="Proteomes" id="UP000567822">
    <property type="component" value="Unassembled WGS sequence"/>
</dbReference>
<dbReference type="Gene3D" id="1.10.1200.30">
    <property type="match status" value="1"/>
</dbReference>
<dbReference type="EMBL" id="VXAN01002061">
    <property type="protein sequence ID" value="NXK70937.1"/>
    <property type="molecule type" value="Genomic_DNA"/>
</dbReference>
<dbReference type="InterPro" id="IPR008916">
    <property type="entry name" value="Retrov_capsid_C"/>
</dbReference>
<dbReference type="PANTHER" id="PTHR40389:SF3">
    <property type="entry name" value="IGE-BINDING PROTEIN"/>
    <property type="match status" value="1"/>
</dbReference>
<evidence type="ECO:0000313" key="2">
    <source>
        <dbReference type="EMBL" id="NXK70937.1"/>
    </source>
</evidence>
<dbReference type="PANTHER" id="PTHR40389">
    <property type="entry name" value="ENDOGENOUS RETROVIRUS GROUP K MEMBER 24 GAG POLYPROTEIN-RELATED"/>
    <property type="match status" value="1"/>
</dbReference>
<gene>
    <name evidence="2" type="primary">Ervk8_1</name>
    <name evidence="2" type="ORF">SYLVIR_R02746</name>
</gene>
<protein>
    <submittedName>
        <fullName evidence="2">GAK8 protein</fullName>
    </submittedName>
</protein>
<accession>A0A7L0LPD0</accession>
<organism evidence="2 3">
    <name type="scientific">Sylvietta virens</name>
    <name type="common">Green crombec</name>
    <dbReference type="NCBI Taxonomy" id="208069"/>
    <lineage>
        <taxon>Eukaryota</taxon>
        <taxon>Metazoa</taxon>
        <taxon>Chordata</taxon>
        <taxon>Craniata</taxon>
        <taxon>Vertebrata</taxon>
        <taxon>Euteleostomi</taxon>
        <taxon>Archelosauria</taxon>
        <taxon>Archosauria</taxon>
        <taxon>Dinosauria</taxon>
        <taxon>Saurischia</taxon>
        <taxon>Theropoda</taxon>
        <taxon>Coelurosauria</taxon>
        <taxon>Aves</taxon>
        <taxon>Neognathae</taxon>
        <taxon>Neoaves</taxon>
        <taxon>Telluraves</taxon>
        <taxon>Australaves</taxon>
        <taxon>Passeriformes</taxon>
        <taxon>Sylvioidea</taxon>
        <taxon>Sylviidae</taxon>
        <taxon>Acrocephalinae</taxon>
        <taxon>Sylvietta</taxon>
    </lineage>
</organism>
<dbReference type="SUPFAM" id="SSF47943">
    <property type="entry name" value="Retrovirus capsid protein, N-terminal core domain"/>
    <property type="match status" value="1"/>
</dbReference>
<dbReference type="GO" id="GO:0016032">
    <property type="term" value="P:viral process"/>
    <property type="evidence" value="ECO:0007669"/>
    <property type="project" value="InterPro"/>
</dbReference>
<comment type="caution">
    <text evidence="2">The sequence shown here is derived from an EMBL/GenBank/DDBJ whole genome shotgun (WGS) entry which is preliminary data.</text>
</comment>
<keyword evidence="3" id="KW-1185">Reference proteome</keyword>
<feature type="non-terminal residue" evidence="2">
    <location>
        <position position="1"/>
    </location>
</feature>
<name>A0A7L0LPD0_9SYLV</name>
<dbReference type="InterPro" id="IPR008919">
    <property type="entry name" value="Retrov_capsid_N"/>
</dbReference>
<feature type="non-terminal residue" evidence="2">
    <location>
        <position position="475"/>
    </location>
</feature>
<dbReference type="Gene3D" id="1.10.375.10">
    <property type="entry name" value="Human Immunodeficiency Virus Type 1 Capsid Protein"/>
    <property type="match status" value="1"/>
</dbReference>
<dbReference type="SUPFAM" id="SSF47353">
    <property type="entry name" value="Retrovirus capsid dimerization domain-like"/>
    <property type="match status" value="1"/>
</dbReference>
<reference evidence="2 3" key="1">
    <citation type="submission" date="2019-09" db="EMBL/GenBank/DDBJ databases">
        <title>Bird 10,000 Genomes (B10K) Project - Family phase.</title>
        <authorList>
            <person name="Zhang G."/>
        </authorList>
    </citation>
    <scope>NUCLEOTIDE SEQUENCE [LARGE SCALE GENOMIC DNA]</scope>
    <source>
        <strain evidence="2">B10K-DU-009-59</strain>
        <tissue evidence="2">Muscle</tissue>
    </source>
</reference>
<evidence type="ECO:0000313" key="3">
    <source>
        <dbReference type="Proteomes" id="UP000567822"/>
    </source>
</evidence>
<dbReference type="Pfam" id="PF19317">
    <property type="entry name" value="Gag_p24_C"/>
    <property type="match status" value="1"/>
</dbReference>
<proteinExistence type="predicted"/>
<dbReference type="InterPro" id="IPR050195">
    <property type="entry name" value="Primate_lentivir_Gag_pol-like"/>
</dbReference>
<dbReference type="AlphaFoldDB" id="A0A7L0LPD0"/>